<accession>A0A2H4ZZR6</accession>
<keyword evidence="2" id="KW-1185">Reference proteome</keyword>
<dbReference type="Proteomes" id="UP000242917">
    <property type="component" value="Chromosome I"/>
</dbReference>
<gene>
    <name evidence="1" type="ORF">BVU17_10520</name>
</gene>
<evidence type="ECO:0000313" key="1">
    <source>
        <dbReference type="EMBL" id="AUG47930.1"/>
    </source>
</evidence>
<dbReference type="AlphaFoldDB" id="A0A2H4ZZR6"/>
<proteinExistence type="predicted"/>
<dbReference type="EMBL" id="CP019154">
    <property type="protein sequence ID" value="AUG47930.1"/>
    <property type="molecule type" value="Genomic_DNA"/>
</dbReference>
<organism evidence="1 2">
    <name type="scientific">Haloarcula taiwanensis</name>
    <dbReference type="NCBI Taxonomy" id="1932004"/>
    <lineage>
        <taxon>Archaea</taxon>
        <taxon>Methanobacteriati</taxon>
        <taxon>Methanobacteriota</taxon>
        <taxon>Stenosarchaea group</taxon>
        <taxon>Halobacteria</taxon>
        <taxon>Halobacteriales</taxon>
        <taxon>Haloarculaceae</taxon>
        <taxon>Haloarcula</taxon>
    </lineage>
</organism>
<dbReference type="OrthoDB" id="170219at2157"/>
<sequence length="165" mass="18561">MRYKVAPPARSRSFLDTAREAIPLVPDSEADCCRAIQTATDVSDRETAQEYLVFLQALGLVAESERGYYRTRTDPDRAALATAFEEAVFGVDVLLAALDSEGVDADAAFEALRAEIPRWERERHTDWEAVWRERTTSLLDWAVLFGLAERADDDYRLLTGDSADR</sequence>
<dbReference type="Pfam" id="PF25947">
    <property type="entry name" value="WHD_halo_double"/>
    <property type="match status" value="1"/>
</dbReference>
<name>A0A2H4ZZR6_9EURY</name>
<evidence type="ECO:0000313" key="2">
    <source>
        <dbReference type="Proteomes" id="UP000242917"/>
    </source>
</evidence>
<dbReference type="KEGG" id="hta:BVU17_10520"/>
<reference evidence="1 2" key="1">
    <citation type="submission" date="2017-01" db="EMBL/GenBank/DDBJ databases">
        <title>A Red Light-Sensitive Sensory Rhodopsin I From Haloarcula taiwanensis, A New Haloarchaeon Isolated From Taiwan.</title>
        <authorList>
            <person name="Yang C.-S."/>
            <person name="Han Y.-A."/>
            <person name="Chen P.-C."/>
            <person name="Ng W.V."/>
            <person name="Chen T.-W."/>
        </authorList>
    </citation>
    <scope>NUCLEOTIDE SEQUENCE [LARGE SCALE GENOMIC DNA]</scope>
    <source>
        <strain evidence="1 2">Taiwanensis</strain>
    </source>
</reference>
<protein>
    <submittedName>
        <fullName evidence="1">Uncharacterized protein</fullName>
    </submittedName>
</protein>
<dbReference type="InterPro" id="IPR058821">
    <property type="entry name" value="Double_WHD-containing_halo"/>
</dbReference>